<dbReference type="InterPro" id="IPR036770">
    <property type="entry name" value="Ankyrin_rpt-contain_sf"/>
</dbReference>
<evidence type="ECO:0000256" key="4">
    <source>
        <dbReference type="SAM" id="SignalP"/>
    </source>
</evidence>
<dbReference type="Gene3D" id="1.25.40.20">
    <property type="entry name" value="Ankyrin repeat-containing domain"/>
    <property type="match status" value="1"/>
</dbReference>
<feature type="repeat" description="ANK" evidence="3">
    <location>
        <begin position="271"/>
        <end position="303"/>
    </location>
</feature>
<feature type="chain" id="PRO_5034592507" evidence="4">
    <location>
        <begin position="16"/>
        <end position="348"/>
    </location>
</feature>
<accession>A0A8H6Y4U0</accession>
<dbReference type="PANTHER" id="PTHR24166">
    <property type="entry name" value="ROLLING PEBBLES, ISOFORM B"/>
    <property type="match status" value="1"/>
</dbReference>
<evidence type="ECO:0000256" key="2">
    <source>
        <dbReference type="ARBA" id="ARBA00023043"/>
    </source>
</evidence>
<feature type="repeat" description="ANK" evidence="3">
    <location>
        <begin position="238"/>
        <end position="270"/>
    </location>
</feature>
<feature type="signal peptide" evidence="4">
    <location>
        <begin position="1"/>
        <end position="15"/>
    </location>
</feature>
<dbReference type="PRINTS" id="PR01415">
    <property type="entry name" value="ANKYRIN"/>
</dbReference>
<keyword evidence="6" id="KW-1185">Reference proteome</keyword>
<evidence type="ECO:0000313" key="6">
    <source>
        <dbReference type="Proteomes" id="UP000620124"/>
    </source>
</evidence>
<sequence>MNWQMLLHSVYLTLSSTFLNQLNPFTTQIDVGGNSDSFKVLEGLIVIKNDGWAKPSIALAHSSVKDYILSLHFQREFGASIDLTKDVSHRFIAQTCVRYLLLFSDANHSMTKDTLSDYPISLYAAKYWLHHLQCCDKRDQKALFPSTMHLLQDGSSQYAALYQLQTQLWGEPISPLCMCSEMGYTEGVRSLLTDHNKSVNQAIKNGRTLLHLASEEGHLEVVQLLIEHNASIDQATEDGKTPLLLASEQGHLNIVQLLIEHNTSVNQADQDGRTALHLASKGGHLNIVQLLIKHNASVDQGDKVGLTALHFALLHDHLDIANLLIKHNTSINQLNEDGKYIPEWWESG</sequence>
<comment type="caution">
    <text evidence="5">The sequence shown here is derived from an EMBL/GenBank/DDBJ whole genome shotgun (WGS) entry which is preliminary data.</text>
</comment>
<evidence type="ECO:0000256" key="3">
    <source>
        <dbReference type="PROSITE-ProRule" id="PRU00023"/>
    </source>
</evidence>
<protein>
    <submittedName>
        <fullName evidence="5">Serine/threonine-protein phosphatase 6 regulatory ankyrin repeat subunit C-like protein</fullName>
    </submittedName>
</protein>
<keyword evidence="4" id="KW-0732">Signal</keyword>
<reference evidence="5" key="1">
    <citation type="submission" date="2020-05" db="EMBL/GenBank/DDBJ databases">
        <title>Mycena genomes resolve the evolution of fungal bioluminescence.</title>
        <authorList>
            <person name="Tsai I.J."/>
        </authorList>
    </citation>
    <scope>NUCLEOTIDE SEQUENCE</scope>
    <source>
        <strain evidence="5">CCC161011</strain>
    </source>
</reference>
<dbReference type="PROSITE" id="PS50297">
    <property type="entry name" value="ANK_REP_REGION"/>
    <property type="match status" value="4"/>
</dbReference>
<dbReference type="Pfam" id="PF12796">
    <property type="entry name" value="Ank_2"/>
    <property type="match status" value="1"/>
</dbReference>
<dbReference type="EMBL" id="JACAZI010000008">
    <property type="protein sequence ID" value="KAF7354198.1"/>
    <property type="molecule type" value="Genomic_DNA"/>
</dbReference>
<feature type="repeat" description="ANK" evidence="3">
    <location>
        <begin position="304"/>
        <end position="336"/>
    </location>
</feature>
<dbReference type="InterPro" id="IPR050889">
    <property type="entry name" value="Dendritic_Spine_Reg/Scaffold"/>
</dbReference>
<dbReference type="InterPro" id="IPR002110">
    <property type="entry name" value="Ankyrin_rpt"/>
</dbReference>
<organism evidence="5 6">
    <name type="scientific">Mycena venus</name>
    <dbReference type="NCBI Taxonomy" id="2733690"/>
    <lineage>
        <taxon>Eukaryota</taxon>
        <taxon>Fungi</taxon>
        <taxon>Dikarya</taxon>
        <taxon>Basidiomycota</taxon>
        <taxon>Agaricomycotina</taxon>
        <taxon>Agaricomycetes</taxon>
        <taxon>Agaricomycetidae</taxon>
        <taxon>Agaricales</taxon>
        <taxon>Marasmiineae</taxon>
        <taxon>Mycenaceae</taxon>
        <taxon>Mycena</taxon>
    </lineage>
</organism>
<dbReference type="Pfam" id="PF00023">
    <property type="entry name" value="Ank"/>
    <property type="match status" value="2"/>
</dbReference>
<feature type="repeat" description="ANK" evidence="3">
    <location>
        <begin position="205"/>
        <end position="237"/>
    </location>
</feature>
<dbReference type="SUPFAM" id="SSF48403">
    <property type="entry name" value="Ankyrin repeat"/>
    <property type="match status" value="1"/>
</dbReference>
<gene>
    <name evidence="5" type="ORF">MVEN_01107500</name>
</gene>
<dbReference type="PROSITE" id="PS50088">
    <property type="entry name" value="ANK_REPEAT"/>
    <property type="match status" value="4"/>
</dbReference>
<proteinExistence type="predicted"/>
<dbReference type="AlphaFoldDB" id="A0A8H6Y4U0"/>
<evidence type="ECO:0000313" key="5">
    <source>
        <dbReference type="EMBL" id="KAF7354198.1"/>
    </source>
</evidence>
<dbReference type="Proteomes" id="UP000620124">
    <property type="component" value="Unassembled WGS sequence"/>
</dbReference>
<name>A0A8H6Y4U0_9AGAR</name>
<keyword evidence="2 3" id="KW-0040">ANK repeat</keyword>
<dbReference type="SMART" id="SM00248">
    <property type="entry name" value="ANK"/>
    <property type="match status" value="4"/>
</dbReference>
<evidence type="ECO:0000256" key="1">
    <source>
        <dbReference type="ARBA" id="ARBA00022737"/>
    </source>
</evidence>
<keyword evidence="1" id="KW-0677">Repeat</keyword>
<dbReference type="OrthoDB" id="194358at2759"/>
<dbReference type="PANTHER" id="PTHR24166:SF48">
    <property type="entry name" value="PROTEIN VAPYRIN"/>
    <property type="match status" value="1"/>
</dbReference>